<dbReference type="GO" id="GO:0051536">
    <property type="term" value="F:iron-sulfur cluster binding"/>
    <property type="evidence" value="ECO:0007669"/>
    <property type="project" value="InterPro"/>
</dbReference>
<dbReference type="GO" id="GO:0016491">
    <property type="term" value="F:oxidoreductase activity"/>
    <property type="evidence" value="ECO:0007669"/>
    <property type="project" value="InterPro"/>
</dbReference>
<dbReference type="OrthoDB" id="9803192at2"/>
<dbReference type="PANTHER" id="PTHR43100">
    <property type="entry name" value="GLUTAMATE SYNTHASE [NADPH] SMALL CHAIN"/>
    <property type="match status" value="1"/>
</dbReference>
<evidence type="ECO:0000313" key="3">
    <source>
        <dbReference type="Proteomes" id="UP000011885"/>
    </source>
</evidence>
<sequence>MPTISIDDQTIDVPEDSTVLDAANRLGIEIPTLCFLKGYLPSTSCQVCLVRERESGKLMPSCATKVTDGMQIDSETPEVHAARRTALELLLSDHVGDCLAPCFFACPAHMDIPLMLRQLSKENLHGAIETIKKDIAIPAILGRICTKPCEKGCRRSSADDPVSVCELKRYAADQDLDAEQVYAPECAADSGKRVAIIGAGPTGLSAAYYLRQRGHACRLIEATKQLGGRLRHEPDPESLPRETLDAEIQQIVRLDVDVQTETPVDSREAFENLAESHDVVLIAAGADAMNLADEWSLKTSRRGLEIARETYQTERANVFAAGSAVRGKCLFVRSAADGKEVAQCIDQYLSGKSVAAPAKPFTSRLGRVATDEMKQFLAGAVSVPVQILTKQEEYSSDQVSDQVSDQSNRCLSCGCVAHGNCRLENYSARYGADPNRFGSRQGNYEVLGRGGNVLFEPGKCIKCELCIQIAAESRESLGLSFVGRGFDVRVGVPFGGSYDEAMGELAEKCIAACPTGALYFDPKAE</sequence>
<dbReference type="Gene3D" id="3.10.20.740">
    <property type="match status" value="1"/>
</dbReference>
<dbReference type="SUPFAM" id="SSF54292">
    <property type="entry name" value="2Fe-2S ferredoxin-like"/>
    <property type="match status" value="1"/>
</dbReference>
<feature type="domain" description="2Fe-2S ferredoxin-type" evidence="1">
    <location>
        <begin position="1"/>
        <end position="78"/>
    </location>
</feature>
<evidence type="ECO:0000259" key="1">
    <source>
        <dbReference type="PROSITE" id="PS51085"/>
    </source>
</evidence>
<dbReference type="AlphaFoldDB" id="M5U721"/>
<dbReference type="Pfam" id="PF07992">
    <property type="entry name" value="Pyr_redox_2"/>
    <property type="match status" value="1"/>
</dbReference>
<organism evidence="2 3">
    <name type="scientific">Rhodopirellula sallentina SM41</name>
    <dbReference type="NCBI Taxonomy" id="1263870"/>
    <lineage>
        <taxon>Bacteria</taxon>
        <taxon>Pseudomonadati</taxon>
        <taxon>Planctomycetota</taxon>
        <taxon>Planctomycetia</taxon>
        <taxon>Pirellulales</taxon>
        <taxon>Pirellulaceae</taxon>
        <taxon>Rhodopirellula</taxon>
    </lineage>
</organism>
<dbReference type="InterPro" id="IPR001041">
    <property type="entry name" value="2Fe-2S_ferredoxin-type"/>
</dbReference>
<dbReference type="InterPro" id="IPR023753">
    <property type="entry name" value="FAD/NAD-binding_dom"/>
</dbReference>
<dbReference type="RefSeq" id="WP_008689483.1">
    <property type="nucleotide sequence ID" value="NZ_ANOH01000488.1"/>
</dbReference>
<dbReference type="PATRIC" id="fig|1263870.3.peg.7234"/>
<dbReference type="PANTHER" id="PTHR43100:SF2">
    <property type="entry name" value="BNAA03G19380D PROTEIN"/>
    <property type="match status" value="1"/>
</dbReference>
<dbReference type="EMBL" id="ANOH01000488">
    <property type="protein sequence ID" value="EMI51738.1"/>
    <property type="molecule type" value="Genomic_DNA"/>
</dbReference>
<evidence type="ECO:0000313" key="2">
    <source>
        <dbReference type="EMBL" id="EMI51738.1"/>
    </source>
</evidence>
<dbReference type="PROSITE" id="PS51085">
    <property type="entry name" value="2FE2S_FER_2"/>
    <property type="match status" value="1"/>
</dbReference>
<dbReference type="InterPro" id="IPR036010">
    <property type="entry name" value="2Fe-2S_ferredoxin-like_sf"/>
</dbReference>
<dbReference type="Gene3D" id="3.50.50.60">
    <property type="entry name" value="FAD/NAD(P)-binding domain"/>
    <property type="match status" value="1"/>
</dbReference>
<dbReference type="SUPFAM" id="SSF51971">
    <property type="entry name" value="Nucleotide-binding domain"/>
    <property type="match status" value="1"/>
</dbReference>
<dbReference type="Pfam" id="PF14691">
    <property type="entry name" value="Fer4_20"/>
    <property type="match status" value="1"/>
</dbReference>
<dbReference type="InterPro" id="IPR028261">
    <property type="entry name" value="DPD_II"/>
</dbReference>
<dbReference type="Gene3D" id="3.30.70.20">
    <property type="match status" value="1"/>
</dbReference>
<keyword evidence="3" id="KW-1185">Reference proteome</keyword>
<dbReference type="Pfam" id="PF13510">
    <property type="entry name" value="Fer2_4"/>
    <property type="match status" value="1"/>
</dbReference>
<dbReference type="Proteomes" id="UP000011885">
    <property type="component" value="Unassembled WGS sequence"/>
</dbReference>
<name>M5U721_9BACT</name>
<dbReference type="CDD" id="cd00207">
    <property type="entry name" value="fer2"/>
    <property type="match status" value="1"/>
</dbReference>
<dbReference type="InterPro" id="IPR051394">
    <property type="entry name" value="Glutamate_Synthase"/>
</dbReference>
<reference evidence="2 3" key="1">
    <citation type="journal article" date="2013" name="Mar. Genomics">
        <title>Expression of sulfatases in Rhodopirellula baltica and the diversity of sulfatases in the genus Rhodopirellula.</title>
        <authorList>
            <person name="Wegner C.E."/>
            <person name="Richter-Heitmann T."/>
            <person name="Klindworth A."/>
            <person name="Klockow C."/>
            <person name="Richter M."/>
            <person name="Achstetter T."/>
            <person name="Glockner F.O."/>
            <person name="Harder J."/>
        </authorList>
    </citation>
    <scope>NUCLEOTIDE SEQUENCE [LARGE SCALE GENOMIC DNA]</scope>
    <source>
        <strain evidence="2 3">SM41</strain>
    </source>
</reference>
<proteinExistence type="predicted"/>
<protein>
    <submittedName>
        <fullName evidence="2">Dependent sulfur oxidoreductase C subunit</fullName>
    </submittedName>
</protein>
<dbReference type="SUPFAM" id="SSF54862">
    <property type="entry name" value="4Fe-4S ferredoxins"/>
    <property type="match status" value="1"/>
</dbReference>
<dbReference type="InterPro" id="IPR036188">
    <property type="entry name" value="FAD/NAD-bd_sf"/>
</dbReference>
<accession>M5U721</accession>
<gene>
    <name evidence="2" type="ORF">RSSM_06821</name>
</gene>
<comment type="caution">
    <text evidence="2">The sequence shown here is derived from an EMBL/GenBank/DDBJ whole genome shotgun (WGS) entry which is preliminary data.</text>
</comment>